<feature type="domain" description="HTH tetR-type" evidence="3">
    <location>
        <begin position="46"/>
        <end position="106"/>
    </location>
</feature>
<dbReference type="AlphaFoldDB" id="G4MGC2"/>
<dbReference type="Proteomes" id="UP000003511">
    <property type="component" value="Unassembled WGS sequence"/>
</dbReference>
<gene>
    <name evidence="4" type="ORF">BKIR_c65_0005</name>
</gene>
<sequence length="244" mass="28005">MQRYERHTGSPMMAESLVEARDVPSSLRFEEMLAAKALDRSLSKRERTRYVFVTIAARFLQDNPAQNPTVEYLLEQSGLVRSTFYNHFKDIESCVLEVLSMFFEYIEGSRVSSSRKLPAYDAIWRRTCGTRGPTRPMPTCSAIHRNAALCKIRERRNDQWAMKVVHVSGRRRGREFTGAERVEYAGTIRILITMIIETLSERYINNDALISKAFPDPDDIAKKISAIWYEVIKRYEVAPAAGVA</sequence>
<evidence type="ECO:0000256" key="1">
    <source>
        <dbReference type="ARBA" id="ARBA00023125"/>
    </source>
</evidence>
<dbReference type="PROSITE" id="PS50977">
    <property type="entry name" value="HTH_TETR_2"/>
    <property type="match status" value="1"/>
</dbReference>
<accession>G4MGC2</accession>
<reference evidence="4 5" key="2">
    <citation type="submission" date="2011-10" db="EMBL/GenBank/DDBJ databases">
        <title>Draft genome sequence of Candidatus Burkholderia kirkii.</title>
        <authorList>
            <person name="Carlier A.L."/>
            <person name="Eberl L."/>
        </authorList>
    </citation>
    <scope>NUCLEOTIDE SEQUENCE [LARGE SCALE GENOMIC DNA]</scope>
    <source>
        <strain evidence="4 5">UZHbot1</strain>
    </source>
</reference>
<evidence type="ECO:0000313" key="5">
    <source>
        <dbReference type="Proteomes" id="UP000003511"/>
    </source>
</evidence>
<proteinExistence type="predicted"/>
<evidence type="ECO:0000313" key="4">
    <source>
        <dbReference type="EMBL" id="CCD40201.1"/>
    </source>
</evidence>
<dbReference type="InterPro" id="IPR009057">
    <property type="entry name" value="Homeodomain-like_sf"/>
</dbReference>
<name>G4MGC2_9BURK</name>
<feature type="DNA-binding region" description="H-T-H motif" evidence="2">
    <location>
        <begin position="69"/>
        <end position="88"/>
    </location>
</feature>
<dbReference type="STRING" id="1055526.BKIR_c65_0005"/>
<dbReference type="BioCyc" id="CBUR1055526:G10QW-362-MONOMER"/>
<evidence type="ECO:0000256" key="2">
    <source>
        <dbReference type="PROSITE-ProRule" id="PRU00335"/>
    </source>
</evidence>
<reference evidence="4 5" key="1">
    <citation type="submission" date="2011-09" db="EMBL/GenBank/DDBJ databases">
        <authorList>
            <person name="Carlier A."/>
        </authorList>
    </citation>
    <scope>NUCLEOTIDE SEQUENCE [LARGE SCALE GENOMIC DNA]</scope>
    <source>
        <strain evidence="4 5">UZHbot1</strain>
    </source>
</reference>
<organism evidence="4 5">
    <name type="scientific">Candidatus Paraburkholderia kirkii UZHbot1</name>
    <dbReference type="NCBI Taxonomy" id="1055526"/>
    <lineage>
        <taxon>Bacteria</taxon>
        <taxon>Pseudomonadati</taxon>
        <taxon>Pseudomonadota</taxon>
        <taxon>Betaproteobacteria</taxon>
        <taxon>Burkholderiales</taxon>
        <taxon>Burkholderiaceae</taxon>
        <taxon>Paraburkholderia</taxon>
    </lineage>
</organism>
<dbReference type="Gene3D" id="1.10.357.10">
    <property type="entry name" value="Tetracycline Repressor, domain 2"/>
    <property type="match status" value="1"/>
</dbReference>
<dbReference type="GO" id="GO:0003677">
    <property type="term" value="F:DNA binding"/>
    <property type="evidence" value="ECO:0007669"/>
    <property type="project" value="UniProtKB-UniRule"/>
</dbReference>
<evidence type="ECO:0000259" key="3">
    <source>
        <dbReference type="PROSITE" id="PS50977"/>
    </source>
</evidence>
<keyword evidence="5" id="KW-1185">Reference proteome</keyword>
<dbReference type="SUPFAM" id="SSF46689">
    <property type="entry name" value="Homeodomain-like"/>
    <property type="match status" value="1"/>
</dbReference>
<comment type="caution">
    <text evidence="4">The sequence shown here is derived from an EMBL/GenBank/DDBJ whole genome shotgun (WGS) entry which is preliminary data.</text>
</comment>
<dbReference type="EMBL" id="CAFE01000240">
    <property type="protein sequence ID" value="CCD40201.1"/>
    <property type="molecule type" value="Genomic_DNA"/>
</dbReference>
<protein>
    <recommendedName>
        <fullName evidence="3">HTH tetR-type domain-containing protein</fullName>
    </recommendedName>
</protein>
<dbReference type="InterPro" id="IPR001647">
    <property type="entry name" value="HTH_TetR"/>
</dbReference>
<keyword evidence="1 2" id="KW-0238">DNA-binding</keyword>
<dbReference type="HOGENOM" id="CLU_1136407_0_0_4"/>